<comment type="similarity">
    <text evidence="1">Belongs to the acetyltransferase family. GNAT subfamily.</text>
</comment>
<dbReference type="AlphaFoldDB" id="A0A5E6ZV20"/>
<protein>
    <recommendedName>
        <fullName evidence="7">N-acetyltransferase domain-containing protein</fullName>
    </recommendedName>
</protein>
<name>A0A5E6ZV20_PSEFL</name>
<dbReference type="InterPro" id="IPR016181">
    <property type="entry name" value="Acyl_CoA_acyltransferase"/>
</dbReference>
<dbReference type="EMBL" id="CABVHW010000001">
    <property type="protein sequence ID" value="VVN68534.1"/>
    <property type="molecule type" value="Genomic_DNA"/>
</dbReference>
<evidence type="ECO:0000256" key="1">
    <source>
        <dbReference type="ARBA" id="ARBA00009342"/>
    </source>
</evidence>
<proteinExistence type="inferred from homology"/>
<gene>
    <name evidence="5" type="ORF">PS710_00265</name>
</gene>
<evidence type="ECO:0000256" key="4">
    <source>
        <dbReference type="ARBA" id="ARBA00023315"/>
    </source>
</evidence>
<evidence type="ECO:0000313" key="5">
    <source>
        <dbReference type="EMBL" id="VVN68534.1"/>
    </source>
</evidence>
<organism evidence="5 6">
    <name type="scientific">Pseudomonas fluorescens</name>
    <dbReference type="NCBI Taxonomy" id="294"/>
    <lineage>
        <taxon>Bacteria</taxon>
        <taxon>Pseudomonadati</taxon>
        <taxon>Pseudomonadota</taxon>
        <taxon>Gammaproteobacteria</taxon>
        <taxon>Pseudomonadales</taxon>
        <taxon>Pseudomonadaceae</taxon>
        <taxon>Pseudomonas</taxon>
    </lineage>
</organism>
<evidence type="ECO:0000256" key="3">
    <source>
        <dbReference type="ARBA" id="ARBA00022679"/>
    </source>
</evidence>
<sequence>MSAPPAGKATSLELTAPEKLKDIHDLSAFDCGDDSINEYLAKKASKAQDSRFATVFVTCLKGSKTVVGYYTLSSGMIIRANVVPKKAQRNSPDQHPITILGRMGVCKSAQSTGLSIDLLRDAIIRAIAASSEVGSTALAVHPLNERLVTLYGKAGFIRSPQLSPITMMLPLS</sequence>
<reference evidence="5 6" key="1">
    <citation type="submission" date="2019-09" db="EMBL/GenBank/DDBJ databases">
        <authorList>
            <person name="Chandra G."/>
            <person name="Truman W A."/>
        </authorList>
    </citation>
    <scope>NUCLEOTIDE SEQUENCE [LARGE SCALE GENOMIC DNA]</scope>
    <source>
        <strain evidence="5">PS710</strain>
    </source>
</reference>
<keyword evidence="4" id="KW-0012">Acyltransferase</keyword>
<dbReference type="Proteomes" id="UP000381093">
    <property type="component" value="Unassembled WGS sequence"/>
</dbReference>
<evidence type="ECO:0000256" key="2">
    <source>
        <dbReference type="ARBA" id="ARBA00022649"/>
    </source>
</evidence>
<dbReference type="PANTHER" id="PTHR36449">
    <property type="entry name" value="ACETYLTRANSFERASE-RELATED"/>
    <property type="match status" value="1"/>
</dbReference>
<dbReference type="Gene3D" id="3.40.630.30">
    <property type="match status" value="1"/>
</dbReference>
<dbReference type="SUPFAM" id="SSF55729">
    <property type="entry name" value="Acyl-CoA N-acyltransferases (Nat)"/>
    <property type="match status" value="1"/>
</dbReference>
<evidence type="ECO:0008006" key="7">
    <source>
        <dbReference type="Google" id="ProtNLM"/>
    </source>
</evidence>
<keyword evidence="3" id="KW-0808">Transferase</keyword>
<dbReference type="PANTHER" id="PTHR36449:SF1">
    <property type="entry name" value="ACETYLTRANSFERASE"/>
    <property type="match status" value="1"/>
</dbReference>
<dbReference type="RefSeq" id="WP_150762815.1">
    <property type="nucleotide sequence ID" value="NZ_CABVHW010000001.1"/>
</dbReference>
<dbReference type="GO" id="GO:0016746">
    <property type="term" value="F:acyltransferase activity"/>
    <property type="evidence" value="ECO:0007669"/>
    <property type="project" value="UniProtKB-KW"/>
</dbReference>
<keyword evidence="2" id="KW-1277">Toxin-antitoxin system</keyword>
<evidence type="ECO:0000313" key="6">
    <source>
        <dbReference type="Proteomes" id="UP000381093"/>
    </source>
</evidence>
<accession>A0A5E6ZV20</accession>